<dbReference type="AlphaFoldDB" id="A0A409XXB3"/>
<protein>
    <submittedName>
        <fullName evidence="2">Uncharacterized protein</fullName>
    </submittedName>
</protein>
<feature type="compositionally biased region" description="Low complexity" evidence="1">
    <location>
        <begin position="50"/>
        <end position="73"/>
    </location>
</feature>
<keyword evidence="3" id="KW-1185">Reference proteome</keyword>
<dbReference type="OrthoDB" id="3215388at2759"/>
<feature type="compositionally biased region" description="Low complexity" evidence="1">
    <location>
        <begin position="108"/>
        <end position="121"/>
    </location>
</feature>
<dbReference type="InParanoid" id="A0A409XXB3"/>
<evidence type="ECO:0000313" key="2">
    <source>
        <dbReference type="EMBL" id="PPQ95407.1"/>
    </source>
</evidence>
<dbReference type="Proteomes" id="UP000284706">
    <property type="component" value="Unassembled WGS sequence"/>
</dbReference>
<comment type="caution">
    <text evidence="2">The sequence shown here is derived from an EMBL/GenBank/DDBJ whole genome shotgun (WGS) entry which is preliminary data.</text>
</comment>
<organism evidence="2 3">
    <name type="scientific">Gymnopilus dilepis</name>
    <dbReference type="NCBI Taxonomy" id="231916"/>
    <lineage>
        <taxon>Eukaryota</taxon>
        <taxon>Fungi</taxon>
        <taxon>Dikarya</taxon>
        <taxon>Basidiomycota</taxon>
        <taxon>Agaricomycotina</taxon>
        <taxon>Agaricomycetes</taxon>
        <taxon>Agaricomycetidae</taxon>
        <taxon>Agaricales</taxon>
        <taxon>Agaricineae</taxon>
        <taxon>Hymenogastraceae</taxon>
        <taxon>Gymnopilus</taxon>
    </lineage>
</organism>
<name>A0A409XXB3_9AGAR</name>
<dbReference type="EMBL" id="NHYE01001427">
    <property type="protein sequence ID" value="PPQ95407.1"/>
    <property type="molecule type" value="Genomic_DNA"/>
</dbReference>
<proteinExistence type="predicted"/>
<reference evidence="2 3" key="1">
    <citation type="journal article" date="2018" name="Evol. Lett.">
        <title>Horizontal gene cluster transfer increased hallucinogenic mushroom diversity.</title>
        <authorList>
            <person name="Reynolds H.T."/>
            <person name="Vijayakumar V."/>
            <person name="Gluck-Thaler E."/>
            <person name="Korotkin H.B."/>
            <person name="Matheny P.B."/>
            <person name="Slot J.C."/>
        </authorList>
    </citation>
    <scope>NUCLEOTIDE SEQUENCE [LARGE SCALE GENOMIC DNA]</scope>
    <source>
        <strain evidence="2 3">SRW20</strain>
    </source>
</reference>
<evidence type="ECO:0000313" key="3">
    <source>
        <dbReference type="Proteomes" id="UP000284706"/>
    </source>
</evidence>
<accession>A0A409XXB3</accession>
<feature type="region of interest" description="Disordered" evidence="1">
    <location>
        <begin position="35"/>
        <end position="78"/>
    </location>
</feature>
<sequence length="149" mass="15652">MNSSSTSLLLPSSHKSTPKDWETSFGQLSSSYGFSGSVPSVPPKSKKSKSPSPSSVPSPFMQSVSSHPSVSPSTKDYEKSFGQLSSMYGFGGGVPSLPPKVPKQVKQSVPPSSSTVFPPLSGKDYQTTFGQLSSTHGFGTSVSPTSYRH</sequence>
<gene>
    <name evidence="2" type="ORF">CVT26_008253</name>
</gene>
<feature type="compositionally biased region" description="Low complexity" evidence="1">
    <location>
        <begin position="1"/>
        <end position="15"/>
    </location>
</feature>
<evidence type="ECO:0000256" key="1">
    <source>
        <dbReference type="SAM" id="MobiDB-lite"/>
    </source>
</evidence>
<feature type="region of interest" description="Disordered" evidence="1">
    <location>
        <begin position="92"/>
        <end position="121"/>
    </location>
</feature>
<feature type="region of interest" description="Disordered" evidence="1">
    <location>
        <begin position="1"/>
        <end position="22"/>
    </location>
</feature>